<dbReference type="Proteomes" id="UP000499080">
    <property type="component" value="Unassembled WGS sequence"/>
</dbReference>
<evidence type="ECO:0000313" key="2">
    <source>
        <dbReference type="Proteomes" id="UP000499080"/>
    </source>
</evidence>
<protein>
    <submittedName>
        <fullName evidence="1">Uncharacterized protein</fullName>
    </submittedName>
</protein>
<evidence type="ECO:0000313" key="1">
    <source>
        <dbReference type="EMBL" id="GBN77645.1"/>
    </source>
</evidence>
<gene>
    <name evidence="1" type="ORF">AVEN_76459_1</name>
</gene>
<keyword evidence="2" id="KW-1185">Reference proteome</keyword>
<sequence>MIRSRRDVFSLQRPKTKEQVGDVVEVFVPRKEPTLPTSEIILDRDVPTLVYDAEILSYLFHKINVLHINPTHTNHRSGISPSDTLTIFSLLSTQPVMTSKPRPYALHHQNSTENGKLSPTRNCINLICII</sequence>
<name>A0A4Y2RRW6_ARAVE</name>
<dbReference type="EMBL" id="BGPR01017901">
    <property type="protein sequence ID" value="GBN77645.1"/>
    <property type="molecule type" value="Genomic_DNA"/>
</dbReference>
<comment type="caution">
    <text evidence="1">The sequence shown here is derived from an EMBL/GenBank/DDBJ whole genome shotgun (WGS) entry which is preliminary data.</text>
</comment>
<dbReference type="AlphaFoldDB" id="A0A4Y2RRW6"/>
<organism evidence="1 2">
    <name type="scientific">Araneus ventricosus</name>
    <name type="common">Orbweaver spider</name>
    <name type="synonym">Epeira ventricosa</name>
    <dbReference type="NCBI Taxonomy" id="182803"/>
    <lineage>
        <taxon>Eukaryota</taxon>
        <taxon>Metazoa</taxon>
        <taxon>Ecdysozoa</taxon>
        <taxon>Arthropoda</taxon>
        <taxon>Chelicerata</taxon>
        <taxon>Arachnida</taxon>
        <taxon>Araneae</taxon>
        <taxon>Araneomorphae</taxon>
        <taxon>Entelegynae</taxon>
        <taxon>Araneoidea</taxon>
        <taxon>Araneidae</taxon>
        <taxon>Araneus</taxon>
    </lineage>
</organism>
<accession>A0A4Y2RRW6</accession>
<proteinExistence type="predicted"/>
<reference evidence="1 2" key="1">
    <citation type="journal article" date="2019" name="Sci. Rep.">
        <title>Orb-weaving spider Araneus ventricosus genome elucidates the spidroin gene catalogue.</title>
        <authorList>
            <person name="Kono N."/>
            <person name="Nakamura H."/>
            <person name="Ohtoshi R."/>
            <person name="Moran D.A.P."/>
            <person name="Shinohara A."/>
            <person name="Yoshida Y."/>
            <person name="Fujiwara M."/>
            <person name="Mori M."/>
            <person name="Tomita M."/>
            <person name="Arakawa K."/>
        </authorList>
    </citation>
    <scope>NUCLEOTIDE SEQUENCE [LARGE SCALE GENOMIC DNA]</scope>
</reference>